<protein>
    <submittedName>
        <fullName evidence="2">Uncharacterized protein</fullName>
    </submittedName>
</protein>
<evidence type="ECO:0000256" key="1">
    <source>
        <dbReference type="SAM" id="MobiDB-lite"/>
    </source>
</evidence>
<proteinExistence type="predicted"/>
<evidence type="ECO:0000313" key="2">
    <source>
        <dbReference type="EMBL" id="GFS29170.1"/>
    </source>
</evidence>
<sequence length="106" mass="12321">MVKKRNLSPFQLTLRRSCVDQSFHESTPRRIIVDFSLTINTLTKIDRRPIDQKEDVIKHSNHQSGICQRESGRRGHDGHLASLLQDDMSEWFSQGRRVTSVWDTTS</sequence>
<organism evidence="2 3">
    <name type="scientific">Nephila pilipes</name>
    <name type="common">Giant wood spider</name>
    <name type="synonym">Nephila maculata</name>
    <dbReference type="NCBI Taxonomy" id="299642"/>
    <lineage>
        <taxon>Eukaryota</taxon>
        <taxon>Metazoa</taxon>
        <taxon>Ecdysozoa</taxon>
        <taxon>Arthropoda</taxon>
        <taxon>Chelicerata</taxon>
        <taxon>Arachnida</taxon>
        <taxon>Araneae</taxon>
        <taxon>Araneomorphae</taxon>
        <taxon>Entelegynae</taxon>
        <taxon>Araneoidea</taxon>
        <taxon>Nephilidae</taxon>
        <taxon>Nephila</taxon>
    </lineage>
</organism>
<dbReference type="AlphaFoldDB" id="A0A8X6K7D9"/>
<dbReference type="OrthoDB" id="420169at2759"/>
<gene>
    <name evidence="2" type="ORF">NPIL_655651</name>
</gene>
<name>A0A8X6K7D9_NEPPI</name>
<comment type="caution">
    <text evidence="2">The sequence shown here is derived from an EMBL/GenBank/DDBJ whole genome shotgun (WGS) entry which is preliminary data.</text>
</comment>
<keyword evidence="3" id="KW-1185">Reference proteome</keyword>
<evidence type="ECO:0000313" key="3">
    <source>
        <dbReference type="Proteomes" id="UP000887013"/>
    </source>
</evidence>
<accession>A0A8X6K7D9</accession>
<reference evidence="2" key="1">
    <citation type="submission" date="2020-08" db="EMBL/GenBank/DDBJ databases">
        <title>Multicomponent nature underlies the extraordinary mechanical properties of spider dragline silk.</title>
        <authorList>
            <person name="Kono N."/>
            <person name="Nakamura H."/>
            <person name="Mori M."/>
            <person name="Yoshida Y."/>
            <person name="Ohtoshi R."/>
            <person name="Malay A.D."/>
            <person name="Moran D.A.P."/>
            <person name="Tomita M."/>
            <person name="Numata K."/>
            <person name="Arakawa K."/>
        </authorList>
    </citation>
    <scope>NUCLEOTIDE SEQUENCE</scope>
</reference>
<feature type="region of interest" description="Disordered" evidence="1">
    <location>
        <begin position="53"/>
        <end position="77"/>
    </location>
</feature>
<dbReference type="Proteomes" id="UP000887013">
    <property type="component" value="Unassembled WGS sequence"/>
</dbReference>
<dbReference type="EMBL" id="BMAW01041543">
    <property type="protein sequence ID" value="GFS29170.1"/>
    <property type="molecule type" value="Genomic_DNA"/>
</dbReference>